<dbReference type="GO" id="GO:0055085">
    <property type="term" value="P:transmembrane transport"/>
    <property type="evidence" value="ECO:0007669"/>
    <property type="project" value="InterPro"/>
</dbReference>
<organism evidence="10 11">
    <name type="scientific">Hydrocarboniclastica marina</name>
    <dbReference type="NCBI Taxonomy" id="2259620"/>
    <lineage>
        <taxon>Bacteria</taxon>
        <taxon>Pseudomonadati</taxon>
        <taxon>Pseudomonadota</taxon>
        <taxon>Gammaproteobacteria</taxon>
        <taxon>Alteromonadales</taxon>
        <taxon>Alteromonadaceae</taxon>
        <taxon>Hydrocarboniclastica</taxon>
    </lineage>
</organism>
<evidence type="ECO:0000256" key="2">
    <source>
        <dbReference type="ARBA" id="ARBA00004651"/>
    </source>
</evidence>
<dbReference type="OrthoDB" id="9776227at2"/>
<dbReference type="NCBIfam" id="TIGR04408">
    <property type="entry name" value="LptG_lptG"/>
    <property type="match status" value="1"/>
</dbReference>
<dbReference type="PANTHER" id="PTHR33529">
    <property type="entry name" value="SLR0882 PROTEIN-RELATED"/>
    <property type="match status" value="1"/>
</dbReference>
<gene>
    <name evidence="10" type="primary">lptG</name>
    <name evidence="10" type="ORF">soil367_10550</name>
</gene>
<evidence type="ECO:0000256" key="8">
    <source>
        <dbReference type="ARBA" id="ARBA00026081"/>
    </source>
</evidence>
<evidence type="ECO:0000256" key="9">
    <source>
        <dbReference type="SAM" id="Phobius"/>
    </source>
</evidence>
<feature type="transmembrane region" description="Helical" evidence="9">
    <location>
        <begin position="12"/>
        <end position="34"/>
    </location>
</feature>
<dbReference type="EMBL" id="CP031093">
    <property type="protein sequence ID" value="QCF26336.1"/>
    <property type="molecule type" value="Genomic_DNA"/>
</dbReference>
<dbReference type="Pfam" id="PF03739">
    <property type="entry name" value="LptF_LptG"/>
    <property type="match status" value="1"/>
</dbReference>
<evidence type="ECO:0000256" key="3">
    <source>
        <dbReference type="ARBA" id="ARBA00007725"/>
    </source>
</evidence>
<feature type="transmembrane region" description="Helical" evidence="9">
    <location>
        <begin position="326"/>
        <end position="348"/>
    </location>
</feature>
<dbReference type="GO" id="GO:0015920">
    <property type="term" value="P:lipopolysaccharide transport"/>
    <property type="evidence" value="ECO:0007669"/>
    <property type="project" value="TreeGrafter"/>
</dbReference>
<comment type="subcellular location">
    <subcellularLocation>
        <location evidence="2">Cell membrane</location>
        <topology evidence="2">Multi-pass membrane protein</topology>
    </subcellularLocation>
</comment>
<dbReference type="PANTHER" id="PTHR33529:SF2">
    <property type="entry name" value="LIPOPOLYSACCHARIDE EXPORT SYSTEM PERMEASE PROTEIN LPTG"/>
    <property type="match status" value="1"/>
</dbReference>
<feature type="transmembrane region" description="Helical" evidence="9">
    <location>
        <begin position="98"/>
        <end position="117"/>
    </location>
</feature>
<keyword evidence="4" id="KW-1003">Cell membrane</keyword>
<dbReference type="RefSeq" id="WP_136549057.1">
    <property type="nucleotide sequence ID" value="NZ_CP031093.1"/>
</dbReference>
<comment type="function">
    <text evidence="1">Part of the ABC transporter complex LptBFG involved in the translocation of lipopolysaccharide (LPS) from the inner membrane to the outer membrane.</text>
</comment>
<dbReference type="GO" id="GO:0043190">
    <property type="term" value="C:ATP-binding cassette (ABC) transporter complex"/>
    <property type="evidence" value="ECO:0007669"/>
    <property type="project" value="InterPro"/>
</dbReference>
<keyword evidence="11" id="KW-1185">Reference proteome</keyword>
<name>A0A4P7XH52_9ALTE</name>
<accession>A0A4P7XH52</accession>
<comment type="subunit">
    <text evidence="8">Component of the lipopolysaccharide transport and assembly complex. The LptBFG transporter is composed of two ATP-binding proteins (LptB) and two transmembrane proteins (LptF and LptG).</text>
</comment>
<dbReference type="KEGG" id="hmi:soil367_10550"/>
<sequence>MRKLDRYIVKTVAGAMALVLVVVLSLDLLFGYIAELDDTKGDYQALAALWYIVMTLPRRIYDYLPLAAFMGCLVGMGALASSSELVVIRAAGVSLKRIIWAAMKPALVLVVAGILLGEYVAPYFERLAQSDKVMAQSGSVNVAAADGFWHREEDSFMHFNAVQTDGSLVGISLFRYDDQWLEEAIHARRGTYHGDHWVLHDVVRTRLTPEETQRDEEARYRWETDLTPEVLSVLIVKPDNLSISGLYTYGSYLDSQDLNADQYWMSFWKKVLQPVATSVLVLVAISFVFGPLRSVTMGFRVFTGIVVGLLFKYMQDLLGPMSTVFGFDPILATLTPIMISAILGAFLIRRAG</sequence>
<proteinExistence type="inferred from homology"/>
<feature type="transmembrane region" description="Helical" evidence="9">
    <location>
        <begin position="297"/>
        <end position="314"/>
    </location>
</feature>
<keyword evidence="5 9" id="KW-0812">Transmembrane</keyword>
<feature type="transmembrane region" description="Helical" evidence="9">
    <location>
        <begin position="63"/>
        <end position="86"/>
    </location>
</feature>
<evidence type="ECO:0000256" key="1">
    <source>
        <dbReference type="ARBA" id="ARBA00002265"/>
    </source>
</evidence>
<evidence type="ECO:0000256" key="6">
    <source>
        <dbReference type="ARBA" id="ARBA00022989"/>
    </source>
</evidence>
<dbReference type="AlphaFoldDB" id="A0A4P7XH52"/>
<evidence type="ECO:0000256" key="4">
    <source>
        <dbReference type="ARBA" id="ARBA00022475"/>
    </source>
</evidence>
<evidence type="ECO:0000256" key="7">
    <source>
        <dbReference type="ARBA" id="ARBA00023136"/>
    </source>
</evidence>
<feature type="transmembrane region" description="Helical" evidence="9">
    <location>
        <begin position="271"/>
        <end position="290"/>
    </location>
</feature>
<comment type="similarity">
    <text evidence="3">Belongs to the LptF/LptG family.</text>
</comment>
<evidence type="ECO:0000313" key="11">
    <source>
        <dbReference type="Proteomes" id="UP000298049"/>
    </source>
</evidence>
<dbReference type="Proteomes" id="UP000298049">
    <property type="component" value="Chromosome"/>
</dbReference>
<protein>
    <submittedName>
        <fullName evidence="10">LPS export ABC transporter permease LptG</fullName>
    </submittedName>
</protein>
<evidence type="ECO:0000256" key="5">
    <source>
        <dbReference type="ARBA" id="ARBA00022692"/>
    </source>
</evidence>
<reference evidence="10 11" key="1">
    <citation type="submission" date="2018-07" db="EMBL/GenBank/DDBJ databases">
        <title>Marsedoiliclastica nanhaica gen. nov. sp. nov., a novel marine hydrocarbonoclastic bacterium isolated from an in-situ enriched hydrocarbon-degrading consortium in deep-sea sediment.</title>
        <authorList>
            <person name="Dong C."/>
            <person name="Ma T."/>
            <person name="Liu R."/>
            <person name="Shao Z."/>
        </authorList>
    </citation>
    <scope>NUCLEOTIDE SEQUENCE [LARGE SCALE GENOMIC DNA]</scope>
    <source>
        <strain evidence="11">soil36-7</strain>
    </source>
</reference>
<keyword evidence="6 9" id="KW-1133">Transmembrane helix</keyword>
<dbReference type="InterPro" id="IPR005495">
    <property type="entry name" value="LptG/LptF_permease"/>
</dbReference>
<evidence type="ECO:0000313" key="10">
    <source>
        <dbReference type="EMBL" id="QCF26336.1"/>
    </source>
</evidence>
<keyword evidence="7 9" id="KW-0472">Membrane</keyword>
<dbReference type="InterPro" id="IPR030923">
    <property type="entry name" value="LptG"/>
</dbReference>